<keyword evidence="3" id="KW-1185">Reference proteome</keyword>
<evidence type="ECO:0000259" key="1">
    <source>
        <dbReference type="Pfam" id="PF01575"/>
    </source>
</evidence>
<dbReference type="Proteomes" id="UP001064087">
    <property type="component" value="Chromosome"/>
</dbReference>
<reference evidence="2" key="1">
    <citation type="submission" date="2022-10" db="EMBL/GenBank/DDBJ databases">
        <title>Roseovarius pelagicus sp. nov., isolated from Arctic seawater.</title>
        <authorList>
            <person name="Hong Y.W."/>
            <person name="Hwang C.Y."/>
        </authorList>
    </citation>
    <scope>NUCLEOTIDE SEQUENCE</scope>
    <source>
        <strain evidence="2">HL-MP18</strain>
    </source>
</reference>
<proteinExistence type="predicted"/>
<dbReference type="InterPro" id="IPR029069">
    <property type="entry name" value="HotDog_dom_sf"/>
</dbReference>
<dbReference type="InterPro" id="IPR002539">
    <property type="entry name" value="MaoC-like_dom"/>
</dbReference>
<dbReference type="RefSeq" id="WP_263047033.1">
    <property type="nucleotide sequence ID" value="NZ_CP106738.1"/>
</dbReference>
<dbReference type="InterPro" id="IPR039375">
    <property type="entry name" value="NodN-like"/>
</dbReference>
<evidence type="ECO:0000313" key="3">
    <source>
        <dbReference type="Proteomes" id="UP001064087"/>
    </source>
</evidence>
<dbReference type="Gene3D" id="3.10.129.10">
    <property type="entry name" value="Hotdog Thioesterase"/>
    <property type="match status" value="1"/>
</dbReference>
<dbReference type="PANTHER" id="PTHR42993:SF1">
    <property type="entry name" value="MAOC-LIKE DEHYDRATASE DOMAIN-CONTAINING PROTEIN"/>
    <property type="match status" value="1"/>
</dbReference>
<organism evidence="2 3">
    <name type="scientific">Roseovarius pelagicus</name>
    <dbReference type="NCBI Taxonomy" id="2980108"/>
    <lineage>
        <taxon>Bacteria</taxon>
        <taxon>Pseudomonadati</taxon>
        <taxon>Pseudomonadota</taxon>
        <taxon>Alphaproteobacteria</taxon>
        <taxon>Rhodobacterales</taxon>
        <taxon>Roseobacteraceae</taxon>
        <taxon>Roseovarius</taxon>
    </lineage>
</organism>
<dbReference type="PANTHER" id="PTHR42993">
    <property type="entry name" value="MAOC-LIKE DEHYDRATASE DOMAIN-CONTAINING PROTEIN"/>
    <property type="match status" value="1"/>
</dbReference>
<protein>
    <submittedName>
        <fullName evidence="2">MaoC family dehydratase</fullName>
    </submittedName>
</protein>
<sequence>MTDTETFSRWFKVDQSRIDAFADVTEDWQFIHTDPVQAAQTPFGGTVAHGFLSLSLLSAMYCDALPLPADVTRSVNYGFDKLRFLSPVHAGAQVRGAFRLLRSDDTIPGQVSNTWSVRVEIEGGEKPALIARWLTRYYTENSA</sequence>
<name>A0ABY6D748_9RHOB</name>
<feature type="domain" description="MaoC-like" evidence="1">
    <location>
        <begin position="7"/>
        <end position="100"/>
    </location>
</feature>
<dbReference type="Pfam" id="PF01575">
    <property type="entry name" value="MaoC_dehydratas"/>
    <property type="match status" value="1"/>
</dbReference>
<gene>
    <name evidence="2" type="ORF">N7U68_12670</name>
</gene>
<dbReference type="SUPFAM" id="SSF54637">
    <property type="entry name" value="Thioesterase/thiol ester dehydrase-isomerase"/>
    <property type="match status" value="1"/>
</dbReference>
<dbReference type="CDD" id="cd03450">
    <property type="entry name" value="NodN"/>
    <property type="match status" value="1"/>
</dbReference>
<accession>A0ABY6D748</accession>
<dbReference type="EMBL" id="CP106738">
    <property type="protein sequence ID" value="UXX81971.1"/>
    <property type="molecule type" value="Genomic_DNA"/>
</dbReference>
<evidence type="ECO:0000313" key="2">
    <source>
        <dbReference type="EMBL" id="UXX81971.1"/>
    </source>
</evidence>